<comment type="similarity">
    <text evidence="1 2">Belongs to the phospholipid scramblase family.</text>
</comment>
<evidence type="ECO:0000256" key="1">
    <source>
        <dbReference type="ARBA" id="ARBA00005350"/>
    </source>
</evidence>
<name>A0A813PNE8_ADIRI</name>
<keyword evidence="2" id="KW-0106">Calcium</keyword>
<dbReference type="OrthoDB" id="191150at2759"/>
<comment type="cofactor">
    <cofactor evidence="2">
        <name>Ca(2+)</name>
        <dbReference type="ChEBI" id="CHEBI:29108"/>
    </cofactor>
</comment>
<keyword evidence="2" id="KW-0449">Lipoprotein</keyword>
<dbReference type="EMBL" id="CAJNOJ010000006">
    <property type="protein sequence ID" value="CAF0753706.1"/>
    <property type="molecule type" value="Genomic_DNA"/>
</dbReference>
<sequence>MMVLLAISKLYANEVGHTEKIKMNRAGLIAQANQMLNNNILNPQQIRWMDKPAGDPSGLAYLKPLDSLVVKQTLSLTELMVGIPGSAKYGIFNNKNEQVYYAFEESDLCQRAYCPQTRRFDLHIVDSANQELIRLRREFKCCSGCCWFACCGGCSQEIMVESPPGTVIGSVTQECSCWRIHYTLKDERDNPVLKIVGPGCMCDGPYACCCENKFTVYGTDGATEVGAIYKKYAGFIAESMTSSDTFTLQMPVDLSVRMKAVALGALFLIDFSHFVENRRR</sequence>
<organism evidence="3 4">
    <name type="scientific">Adineta ricciae</name>
    <name type="common">Rotifer</name>
    <dbReference type="NCBI Taxonomy" id="249248"/>
    <lineage>
        <taxon>Eukaryota</taxon>
        <taxon>Metazoa</taxon>
        <taxon>Spiralia</taxon>
        <taxon>Gnathifera</taxon>
        <taxon>Rotifera</taxon>
        <taxon>Eurotatoria</taxon>
        <taxon>Bdelloidea</taxon>
        <taxon>Adinetida</taxon>
        <taxon>Adinetidae</taxon>
        <taxon>Adineta</taxon>
    </lineage>
</organism>
<dbReference type="GO" id="GO:0005886">
    <property type="term" value="C:plasma membrane"/>
    <property type="evidence" value="ECO:0007669"/>
    <property type="project" value="TreeGrafter"/>
</dbReference>
<dbReference type="Pfam" id="PF03803">
    <property type="entry name" value="Scramblase"/>
    <property type="match status" value="1"/>
</dbReference>
<evidence type="ECO:0000313" key="4">
    <source>
        <dbReference type="Proteomes" id="UP000663852"/>
    </source>
</evidence>
<dbReference type="PANTHER" id="PTHR23248">
    <property type="entry name" value="PHOSPHOLIPID SCRAMBLASE-RELATED"/>
    <property type="match status" value="1"/>
</dbReference>
<dbReference type="AlphaFoldDB" id="A0A813PNE8"/>
<protein>
    <recommendedName>
        <fullName evidence="2">Phospholipid scramblase</fullName>
    </recommendedName>
</protein>
<comment type="caution">
    <text evidence="3">The sequence shown here is derived from an EMBL/GenBank/DDBJ whole genome shotgun (WGS) entry which is preliminary data.</text>
</comment>
<proteinExistence type="inferred from homology"/>
<gene>
    <name evidence="3" type="ORF">EDS130_LOCUS2422</name>
</gene>
<comment type="function">
    <text evidence="2">May mediate accelerated ATP-independent bidirectional transbilayer migration of phospholipids upon binding calcium ions that results in a loss of phospholipid asymmetry in the plasma membrane.</text>
</comment>
<dbReference type="InterPro" id="IPR005552">
    <property type="entry name" value="Scramblase"/>
</dbReference>
<dbReference type="Proteomes" id="UP000663852">
    <property type="component" value="Unassembled WGS sequence"/>
</dbReference>
<evidence type="ECO:0000313" key="3">
    <source>
        <dbReference type="EMBL" id="CAF0753706.1"/>
    </source>
</evidence>
<dbReference type="PANTHER" id="PTHR23248:SF63">
    <property type="entry name" value="PHOSPHOLIPID SCRAMBLASE"/>
    <property type="match status" value="1"/>
</dbReference>
<evidence type="ECO:0000256" key="2">
    <source>
        <dbReference type="RuleBase" id="RU363116"/>
    </source>
</evidence>
<reference evidence="3" key="1">
    <citation type="submission" date="2021-02" db="EMBL/GenBank/DDBJ databases">
        <authorList>
            <person name="Nowell W R."/>
        </authorList>
    </citation>
    <scope>NUCLEOTIDE SEQUENCE</scope>
</reference>
<dbReference type="GO" id="GO:0017128">
    <property type="term" value="F:phospholipid scramblase activity"/>
    <property type="evidence" value="ECO:0007669"/>
    <property type="project" value="InterPro"/>
</dbReference>
<keyword evidence="2" id="KW-0564">Palmitate</keyword>
<accession>A0A813PNE8</accession>